<proteinExistence type="predicted"/>
<gene>
    <name evidence="1" type="ORF">F383_36396</name>
</gene>
<comment type="caution">
    <text evidence="1">The sequence shown here is derived from an EMBL/GenBank/DDBJ whole genome shotgun (WGS) entry which is preliminary data.</text>
</comment>
<dbReference type="AlphaFoldDB" id="A0A0B0NDI6"/>
<accession>A0A0B0NDI6</accession>
<protein>
    <submittedName>
        <fullName evidence="1">Uncharacterized protein</fullName>
    </submittedName>
</protein>
<dbReference type="EMBL" id="JRRC01527336">
    <property type="protein sequence ID" value="KHG09116.1"/>
    <property type="molecule type" value="Genomic_DNA"/>
</dbReference>
<sequence length="35" mass="4003">MHISNPFLAHFMDDFFLKIGEFDAPNALISCFILS</sequence>
<name>A0A0B0NDI6_GOSAR</name>
<evidence type="ECO:0000313" key="2">
    <source>
        <dbReference type="Proteomes" id="UP000032142"/>
    </source>
</evidence>
<evidence type="ECO:0000313" key="1">
    <source>
        <dbReference type="EMBL" id="KHG09116.1"/>
    </source>
</evidence>
<keyword evidence="2" id="KW-1185">Reference proteome</keyword>
<dbReference type="Proteomes" id="UP000032142">
    <property type="component" value="Unassembled WGS sequence"/>
</dbReference>
<organism evidence="1 2">
    <name type="scientific">Gossypium arboreum</name>
    <name type="common">Tree cotton</name>
    <name type="synonym">Gossypium nanking</name>
    <dbReference type="NCBI Taxonomy" id="29729"/>
    <lineage>
        <taxon>Eukaryota</taxon>
        <taxon>Viridiplantae</taxon>
        <taxon>Streptophyta</taxon>
        <taxon>Embryophyta</taxon>
        <taxon>Tracheophyta</taxon>
        <taxon>Spermatophyta</taxon>
        <taxon>Magnoliopsida</taxon>
        <taxon>eudicotyledons</taxon>
        <taxon>Gunneridae</taxon>
        <taxon>Pentapetalae</taxon>
        <taxon>rosids</taxon>
        <taxon>malvids</taxon>
        <taxon>Malvales</taxon>
        <taxon>Malvaceae</taxon>
        <taxon>Malvoideae</taxon>
        <taxon>Gossypium</taxon>
    </lineage>
</organism>
<reference evidence="2" key="1">
    <citation type="submission" date="2014-09" db="EMBL/GenBank/DDBJ databases">
        <authorList>
            <person name="Mudge J."/>
            <person name="Ramaraj T."/>
            <person name="Lindquist I.E."/>
            <person name="Bharti A.K."/>
            <person name="Sundararajan A."/>
            <person name="Cameron C.T."/>
            <person name="Woodward J.E."/>
            <person name="May G.D."/>
            <person name="Brubaker C."/>
            <person name="Broadhvest J."/>
            <person name="Wilkins T.A."/>
        </authorList>
    </citation>
    <scope>NUCLEOTIDE SEQUENCE</scope>
    <source>
        <strain evidence="2">cv. AKA8401</strain>
    </source>
</reference>